<protein>
    <submittedName>
        <fullName evidence="1">Uncharacterized protein</fullName>
    </submittedName>
</protein>
<evidence type="ECO:0000313" key="1">
    <source>
        <dbReference type="EMBL" id="KAK9118288.1"/>
    </source>
</evidence>
<name>A0AAP0IMI8_9MAGN</name>
<accession>A0AAP0IMI8</accession>
<dbReference type="AlphaFoldDB" id="A0AAP0IMI8"/>
<gene>
    <name evidence="1" type="ORF">Scep_016381</name>
</gene>
<sequence length="55" mass="6324">MQIDGDYSYALCFTLLIASNDFLRASTKATHRERFFCNPCPGESLAQFYFLSSIY</sequence>
<organism evidence="1 2">
    <name type="scientific">Stephania cephalantha</name>
    <dbReference type="NCBI Taxonomy" id="152367"/>
    <lineage>
        <taxon>Eukaryota</taxon>
        <taxon>Viridiplantae</taxon>
        <taxon>Streptophyta</taxon>
        <taxon>Embryophyta</taxon>
        <taxon>Tracheophyta</taxon>
        <taxon>Spermatophyta</taxon>
        <taxon>Magnoliopsida</taxon>
        <taxon>Ranunculales</taxon>
        <taxon>Menispermaceae</taxon>
        <taxon>Menispermoideae</taxon>
        <taxon>Cissampelideae</taxon>
        <taxon>Stephania</taxon>
    </lineage>
</organism>
<comment type="caution">
    <text evidence="1">The sequence shown here is derived from an EMBL/GenBank/DDBJ whole genome shotgun (WGS) entry which is preliminary data.</text>
</comment>
<reference evidence="1 2" key="1">
    <citation type="submission" date="2024-01" db="EMBL/GenBank/DDBJ databases">
        <title>Genome assemblies of Stephania.</title>
        <authorList>
            <person name="Yang L."/>
        </authorList>
    </citation>
    <scope>NUCLEOTIDE SEQUENCE [LARGE SCALE GENOMIC DNA]</scope>
    <source>
        <strain evidence="1">JXDWG</strain>
        <tissue evidence="1">Leaf</tissue>
    </source>
</reference>
<keyword evidence="2" id="KW-1185">Reference proteome</keyword>
<dbReference type="EMBL" id="JBBNAG010000007">
    <property type="protein sequence ID" value="KAK9118288.1"/>
    <property type="molecule type" value="Genomic_DNA"/>
</dbReference>
<dbReference type="Proteomes" id="UP001419268">
    <property type="component" value="Unassembled WGS sequence"/>
</dbReference>
<evidence type="ECO:0000313" key="2">
    <source>
        <dbReference type="Proteomes" id="UP001419268"/>
    </source>
</evidence>
<proteinExistence type="predicted"/>